<proteinExistence type="predicted"/>
<organism evidence="1">
    <name type="scientific">Hexamita inflata</name>
    <dbReference type="NCBI Taxonomy" id="28002"/>
    <lineage>
        <taxon>Eukaryota</taxon>
        <taxon>Metamonada</taxon>
        <taxon>Diplomonadida</taxon>
        <taxon>Hexamitidae</taxon>
        <taxon>Hexamitinae</taxon>
        <taxon>Hexamita</taxon>
    </lineage>
</organism>
<keyword evidence="3" id="KW-1185">Reference proteome</keyword>
<evidence type="ECO:0000313" key="2">
    <source>
        <dbReference type="EMBL" id="CAL6055842.1"/>
    </source>
</evidence>
<name>A0AA86UP10_9EUKA</name>
<reference evidence="1" key="1">
    <citation type="submission" date="2023-06" db="EMBL/GenBank/DDBJ databases">
        <authorList>
            <person name="Kurt Z."/>
        </authorList>
    </citation>
    <scope>NUCLEOTIDE SEQUENCE</scope>
</reference>
<dbReference type="EMBL" id="CAXDID020000207">
    <property type="protein sequence ID" value="CAL6055842.1"/>
    <property type="molecule type" value="Genomic_DNA"/>
</dbReference>
<dbReference type="EMBL" id="CATOUU010000914">
    <property type="protein sequence ID" value="CAI9959112.1"/>
    <property type="molecule type" value="Genomic_DNA"/>
</dbReference>
<accession>A0AA86UP10</accession>
<reference evidence="2 3" key="2">
    <citation type="submission" date="2024-07" db="EMBL/GenBank/DDBJ databases">
        <authorList>
            <person name="Akdeniz Z."/>
        </authorList>
    </citation>
    <scope>NUCLEOTIDE SEQUENCE [LARGE SCALE GENOMIC DNA]</scope>
</reference>
<evidence type="ECO:0000313" key="3">
    <source>
        <dbReference type="Proteomes" id="UP001642409"/>
    </source>
</evidence>
<dbReference type="Proteomes" id="UP001642409">
    <property type="component" value="Unassembled WGS sequence"/>
</dbReference>
<sequence>MIFYKIQQKNTQLELIAKTHCRTLYNPVLRNPFQAKTRTTVLKNNSEHKCEQFAHQCNPLQTKCVLILNHLSKPVRNVRSFYNLIISTEALFNHSVFISQIMTIHQSKLSYTKTLPKTNFNVIPHLLGLSL</sequence>
<comment type="caution">
    <text evidence="1">The sequence shown here is derived from an EMBL/GenBank/DDBJ whole genome shotgun (WGS) entry which is preliminary data.</text>
</comment>
<evidence type="ECO:0000313" key="1">
    <source>
        <dbReference type="EMBL" id="CAI9959112.1"/>
    </source>
</evidence>
<dbReference type="AlphaFoldDB" id="A0AA86UP10"/>
<gene>
    <name evidence="2" type="ORF">HINF_LOCUS46740</name>
    <name evidence="1" type="ORF">HINF_LOCUS46757</name>
</gene>
<protein>
    <submittedName>
        <fullName evidence="2">Hypothetical_protein</fullName>
    </submittedName>
</protein>